<proteinExistence type="predicted"/>
<sequence>MLILYISLLFETVLASHTMMSRGMVLCGRRWQMNFNNRNMRFCQITKPLYSGNTESVGTFQEKKPGDMFCGRIETVESMTEKEHIGGNDPEDSYKKETESFESITENEIGLKNIKRRNIMFWNSVLKLKFNLNISYNLISRKEEINTLKNLEKSITKLFFPYQAFTMDINKDKDILKNKIFKFDKKIFCKIEDLKNKVDYFITEEKLISKVNDCMNISENNLILKNYIEGDKYFLSFEKLPEVFNKLEFTDPLSWAEFFHDCDDVDLFSSCFYFIKKSYLVDNKFEEKICLTDSDFKDMKKFISDLKSNIFSDFDFKSVSTFKYKKEKKESVDSKYGVSNDEYLVIYILESIRTNKFVYPSEDRKKEKDLSIFEKYSKDLIDLNFQTCLAIKNFVENFLFEDKNIKKGNIRKIMDLYDLIFVINCDKYDSLGYSNVGLFFINFYQNIHESISTENRNFFYNFLEICSNFRRFDSLNLNFNLNNKKIDSLFHLSMIIISLNIDETKMTETFLRNLKQDLISCFYLFYSKNGVSSSFDTVNNTEIKIDNQSSFNLQLKNILEKNKIFGKNIYENIKEISMLNEHNNLLNIFTVKNELNVEEILKNLKNIEIFENFSFENEEKVKKIIEKIYGNQMRNKNF</sequence>
<gene>
    <name evidence="2" type="ORF">CWI37_0547p0020</name>
</gene>
<feature type="signal peptide" evidence="1">
    <location>
        <begin position="1"/>
        <end position="15"/>
    </location>
</feature>
<evidence type="ECO:0000256" key="1">
    <source>
        <dbReference type="SAM" id="SignalP"/>
    </source>
</evidence>
<feature type="chain" id="PRO_5020736361" evidence="1">
    <location>
        <begin position="16"/>
        <end position="638"/>
    </location>
</feature>
<keyword evidence="1" id="KW-0732">Signal</keyword>
<name>A0A4Q9L3R8_9MICR</name>
<comment type="caution">
    <text evidence="2">The sequence shown here is derived from an EMBL/GenBank/DDBJ whole genome shotgun (WGS) entry which is preliminary data.</text>
</comment>
<dbReference type="EMBL" id="PITJ01000547">
    <property type="protein sequence ID" value="TBU02137.1"/>
    <property type="molecule type" value="Genomic_DNA"/>
</dbReference>
<dbReference type="Proteomes" id="UP000292362">
    <property type="component" value="Unassembled WGS sequence"/>
</dbReference>
<evidence type="ECO:0000313" key="3">
    <source>
        <dbReference type="Proteomes" id="UP000292362"/>
    </source>
</evidence>
<reference evidence="2 3" key="1">
    <citation type="submission" date="2017-12" db="EMBL/GenBank/DDBJ databases">
        <authorList>
            <person name="Pombert J.-F."/>
            <person name="Haag K.L."/>
            <person name="Ebert D."/>
        </authorList>
    </citation>
    <scope>NUCLEOTIDE SEQUENCE [LARGE SCALE GENOMIC DNA]</scope>
    <source>
        <strain evidence="2">FI-OER-3-3</strain>
    </source>
</reference>
<organism evidence="2 3">
    <name type="scientific">Hamiltosporidium tvaerminnensis</name>
    <dbReference type="NCBI Taxonomy" id="1176355"/>
    <lineage>
        <taxon>Eukaryota</taxon>
        <taxon>Fungi</taxon>
        <taxon>Fungi incertae sedis</taxon>
        <taxon>Microsporidia</taxon>
        <taxon>Dubosqiidae</taxon>
        <taxon>Hamiltosporidium</taxon>
    </lineage>
</organism>
<protein>
    <submittedName>
        <fullName evidence="2">Uncharacterized protein</fullName>
    </submittedName>
</protein>
<dbReference type="VEuPathDB" id="MicrosporidiaDB:CWI37_0547p0020"/>
<dbReference type="AlphaFoldDB" id="A0A4Q9L3R8"/>
<evidence type="ECO:0000313" key="2">
    <source>
        <dbReference type="EMBL" id="TBU02137.1"/>
    </source>
</evidence>
<accession>A0A4Q9L3R8</accession>